<accession>A0A0L0FKF1</accession>
<dbReference type="GeneID" id="25911079"/>
<evidence type="ECO:0000313" key="3">
    <source>
        <dbReference type="EMBL" id="KNC76951.1"/>
    </source>
</evidence>
<evidence type="ECO:0008006" key="5">
    <source>
        <dbReference type="Google" id="ProtNLM"/>
    </source>
</evidence>
<dbReference type="AlphaFoldDB" id="A0A0L0FKF1"/>
<feature type="region of interest" description="Disordered" evidence="1">
    <location>
        <begin position="245"/>
        <end position="269"/>
    </location>
</feature>
<evidence type="ECO:0000256" key="2">
    <source>
        <dbReference type="SAM" id="Phobius"/>
    </source>
</evidence>
<feature type="region of interest" description="Disordered" evidence="1">
    <location>
        <begin position="159"/>
        <end position="190"/>
    </location>
</feature>
<sequence>MAIYNWIFLTVGAIPILLLTPSDNNTTLVIRSVYIMLNFMVTAALLVFYKLLLIYHDRNKEMRKSLMSETGNHPPCNRFKASPRLRDTPGDGPRARTRIISLLTLCPVIPWHSIGCQPLSKSSSAEIGGSVPMRSSMFTSSGGALLDVPSRGSSILRRTPTLSSQSRILSPKPGSSIEGTELRRGHSLPIGRNGTPATAVAGQIISDCVELCSVDFSESVLGEAPIEGGKGKKKMEVARDYATKGTISVSEVNSSTDLGQSSTETSDKL</sequence>
<keyword evidence="2" id="KW-0472">Membrane</keyword>
<keyword evidence="4" id="KW-1185">Reference proteome</keyword>
<reference evidence="3 4" key="1">
    <citation type="submission" date="2011-02" db="EMBL/GenBank/DDBJ databases">
        <title>The Genome Sequence of Sphaeroforma arctica JP610.</title>
        <authorList>
            <consortium name="The Broad Institute Genome Sequencing Platform"/>
            <person name="Russ C."/>
            <person name="Cuomo C."/>
            <person name="Young S.K."/>
            <person name="Zeng Q."/>
            <person name="Gargeya S."/>
            <person name="Alvarado L."/>
            <person name="Berlin A."/>
            <person name="Chapman S.B."/>
            <person name="Chen Z."/>
            <person name="Freedman E."/>
            <person name="Gellesch M."/>
            <person name="Goldberg J."/>
            <person name="Griggs A."/>
            <person name="Gujja S."/>
            <person name="Heilman E."/>
            <person name="Heiman D."/>
            <person name="Howarth C."/>
            <person name="Mehta T."/>
            <person name="Neiman D."/>
            <person name="Pearson M."/>
            <person name="Roberts A."/>
            <person name="Saif S."/>
            <person name="Shea T."/>
            <person name="Shenoy N."/>
            <person name="Sisk P."/>
            <person name="Stolte C."/>
            <person name="Sykes S."/>
            <person name="White J."/>
            <person name="Yandava C."/>
            <person name="Burger G."/>
            <person name="Gray M.W."/>
            <person name="Holland P.W.H."/>
            <person name="King N."/>
            <person name="Lang F.B.F."/>
            <person name="Roger A.J."/>
            <person name="Ruiz-Trillo I."/>
            <person name="Haas B."/>
            <person name="Nusbaum C."/>
            <person name="Birren B."/>
        </authorList>
    </citation>
    <scope>NUCLEOTIDE SEQUENCE [LARGE SCALE GENOMIC DNA]</scope>
    <source>
        <strain evidence="3 4">JP610</strain>
    </source>
</reference>
<dbReference type="EMBL" id="KQ242901">
    <property type="protein sequence ID" value="KNC76951.1"/>
    <property type="molecule type" value="Genomic_DNA"/>
</dbReference>
<protein>
    <recommendedName>
        <fullName evidence="5">G-protein coupled receptors family 3 profile domain-containing protein</fullName>
    </recommendedName>
</protein>
<dbReference type="RefSeq" id="XP_014150853.1">
    <property type="nucleotide sequence ID" value="XM_014295378.1"/>
</dbReference>
<keyword evidence="2" id="KW-1133">Transmembrane helix</keyword>
<organism evidence="3 4">
    <name type="scientific">Sphaeroforma arctica JP610</name>
    <dbReference type="NCBI Taxonomy" id="667725"/>
    <lineage>
        <taxon>Eukaryota</taxon>
        <taxon>Ichthyosporea</taxon>
        <taxon>Ichthyophonida</taxon>
        <taxon>Sphaeroforma</taxon>
    </lineage>
</organism>
<proteinExistence type="predicted"/>
<feature type="transmembrane region" description="Helical" evidence="2">
    <location>
        <begin position="34"/>
        <end position="55"/>
    </location>
</feature>
<gene>
    <name evidence="3" type="ORF">SARC_10575</name>
</gene>
<evidence type="ECO:0000313" key="4">
    <source>
        <dbReference type="Proteomes" id="UP000054560"/>
    </source>
</evidence>
<dbReference type="Proteomes" id="UP000054560">
    <property type="component" value="Unassembled WGS sequence"/>
</dbReference>
<name>A0A0L0FKF1_9EUKA</name>
<feature type="region of interest" description="Disordered" evidence="1">
    <location>
        <begin position="67"/>
        <end position="92"/>
    </location>
</feature>
<keyword evidence="2" id="KW-0812">Transmembrane</keyword>
<evidence type="ECO:0000256" key="1">
    <source>
        <dbReference type="SAM" id="MobiDB-lite"/>
    </source>
</evidence>